<dbReference type="AlphaFoldDB" id="K8XTP7"/>
<dbReference type="Proteomes" id="UP000035800">
    <property type="component" value="Chromosome I"/>
</dbReference>
<proteinExistence type="predicted"/>
<dbReference type="EMBL" id="CP006694">
    <property type="protein sequence ID" value="EKT85003.1"/>
    <property type="molecule type" value="Genomic_DNA"/>
</dbReference>
<protein>
    <submittedName>
        <fullName evidence="1">Uncharacterized protein</fullName>
    </submittedName>
</protein>
<gene>
    <name evidence="1" type="ORF">LSS_19790</name>
</gene>
<sequence length="36" mass="4334">MGFSFKKIPVRFRLLKLKTILRIENFQNTKNQTIIP</sequence>
<dbReference type="STRING" id="758847.LSS_19790"/>
<accession>K8XTP7</accession>
<reference evidence="1 2" key="2">
    <citation type="journal article" date="2014" name="Emerg. Microbes Infect.">
        <title>Potential impact on kidney infection: a whole-genome analysis of Leptospira santarosai serovar Shermani.</title>
        <authorList>
            <person name="Chou L.F."/>
            <person name="Chen T.W."/>
            <person name="Ko Y.C."/>
            <person name="Pan M.J."/>
            <person name="Tian Y.C."/>
            <person name="Chiu C.H."/>
            <person name="Tang P."/>
            <person name="Hung C.C."/>
            <person name="Yang C.W."/>
        </authorList>
    </citation>
    <scope>NUCLEOTIDE SEQUENCE</scope>
    <source>
        <strain evidence="1 2">LT 821</strain>
    </source>
</reference>
<evidence type="ECO:0000313" key="2">
    <source>
        <dbReference type="Proteomes" id="UP000035800"/>
    </source>
</evidence>
<name>K8XTP7_9LEPT</name>
<organism evidence="1 2">
    <name type="scientific">Leptospira santarosai serovar Shermani str. LT 821</name>
    <dbReference type="NCBI Taxonomy" id="758847"/>
    <lineage>
        <taxon>Bacteria</taxon>
        <taxon>Pseudomonadati</taxon>
        <taxon>Spirochaetota</taxon>
        <taxon>Spirochaetia</taxon>
        <taxon>Leptospirales</taxon>
        <taxon>Leptospiraceae</taxon>
        <taxon>Leptospira</taxon>
    </lineage>
</organism>
<evidence type="ECO:0000313" key="1">
    <source>
        <dbReference type="EMBL" id="EKT85003.1"/>
    </source>
</evidence>
<reference evidence="1 2" key="1">
    <citation type="journal article" date="2012" name="Gene">
        <title>Sequence of Leptospira santarosai serovar Shermani genome and prediction of virulence-associated genes.</title>
        <authorList>
            <person name="Chou L.F."/>
            <person name="Chen Y.T."/>
            <person name="Lu C.W."/>
            <person name="Ko Y.C."/>
            <person name="Tang C.Y."/>
            <person name="Pan M.J."/>
            <person name="Tian Y.C."/>
            <person name="Chiu C.H."/>
            <person name="Hung C.C."/>
            <person name="Yang C.W."/>
        </authorList>
    </citation>
    <scope>NUCLEOTIDE SEQUENCE [LARGE SCALE GENOMIC DNA]</scope>
    <source>
        <strain evidence="1">LT 821</strain>
    </source>
</reference>
<dbReference type="KEGG" id="lst:LSS_19790"/>